<accession>A0A840R8X9</accession>
<name>A0A840R8X9_9GAMM</name>
<comment type="caution">
    <text evidence="1">The sequence shown here is derived from an EMBL/GenBank/DDBJ whole genome shotgun (WGS) entry which is preliminary data.</text>
</comment>
<proteinExistence type="predicted"/>
<gene>
    <name evidence="1" type="ORF">HNQ57_003213</name>
</gene>
<organism evidence="1 2">
    <name type="scientific">Zhongshania antarctica</name>
    <dbReference type="NCBI Taxonomy" id="641702"/>
    <lineage>
        <taxon>Bacteria</taxon>
        <taxon>Pseudomonadati</taxon>
        <taxon>Pseudomonadota</taxon>
        <taxon>Gammaproteobacteria</taxon>
        <taxon>Cellvibrionales</taxon>
        <taxon>Spongiibacteraceae</taxon>
        <taxon>Zhongshania</taxon>
    </lineage>
</organism>
<sequence length="52" mass="5562">MAMFGGDARRLLMDGLDKGGKSRRVQVFGRIHGNSGYALIDAALKGFGEIHA</sequence>
<keyword evidence="2" id="KW-1185">Reference proteome</keyword>
<dbReference type="AlphaFoldDB" id="A0A840R8X9"/>
<protein>
    <submittedName>
        <fullName evidence="1">Uncharacterized protein</fullName>
    </submittedName>
</protein>
<reference evidence="1 2" key="1">
    <citation type="submission" date="2020-08" db="EMBL/GenBank/DDBJ databases">
        <title>Genomic Encyclopedia of Type Strains, Phase IV (KMG-IV): sequencing the most valuable type-strain genomes for metagenomic binning, comparative biology and taxonomic classification.</title>
        <authorList>
            <person name="Goeker M."/>
        </authorList>
    </citation>
    <scope>NUCLEOTIDE SEQUENCE [LARGE SCALE GENOMIC DNA]</scope>
    <source>
        <strain evidence="1 2">DSM 25701</strain>
    </source>
</reference>
<dbReference type="EMBL" id="JACHHW010000010">
    <property type="protein sequence ID" value="MBB5188916.1"/>
    <property type="molecule type" value="Genomic_DNA"/>
</dbReference>
<evidence type="ECO:0000313" key="2">
    <source>
        <dbReference type="Proteomes" id="UP000536640"/>
    </source>
</evidence>
<dbReference type="RefSeq" id="WP_184464613.1">
    <property type="nucleotide sequence ID" value="NZ_JACHHW010000010.1"/>
</dbReference>
<evidence type="ECO:0000313" key="1">
    <source>
        <dbReference type="EMBL" id="MBB5188916.1"/>
    </source>
</evidence>
<dbReference type="Proteomes" id="UP000536640">
    <property type="component" value="Unassembled WGS sequence"/>
</dbReference>